<feature type="domain" description="dUTPase-like" evidence="6">
    <location>
        <begin position="13"/>
        <end position="143"/>
    </location>
</feature>
<protein>
    <recommendedName>
        <fullName evidence="2">dUTP diphosphatase</fullName>
        <ecNumber evidence="2">3.6.1.23</ecNumber>
    </recommendedName>
</protein>
<gene>
    <name evidence="7" type="ORF">COV58_04315</name>
</gene>
<proteinExistence type="inferred from homology"/>
<dbReference type="InterPro" id="IPR036157">
    <property type="entry name" value="dUTPase-like_sf"/>
</dbReference>
<sequence length="143" mass="15638">MKVSIKRIDFTLPLPKYHTSGSVAFDLYARVTITAKPFEPIVVPANIIVKVPSNYVLILASRSSTPKKKSLMIANSIGIIDQDYHGETDEVGVQVLNFSKKNVLIKKGERIAQAMLVKIAKVSEFVEANKMNSKSRGGFGSTG</sequence>
<dbReference type="InterPro" id="IPR029054">
    <property type="entry name" value="dUTPase-like"/>
</dbReference>
<accession>A0A2M6IT49</accession>
<evidence type="ECO:0000259" key="6">
    <source>
        <dbReference type="Pfam" id="PF00692"/>
    </source>
</evidence>
<organism evidence="7 8">
    <name type="scientific">Candidatus Roizmanbacteria bacterium CG11_big_fil_rev_8_21_14_0_20_36_8</name>
    <dbReference type="NCBI Taxonomy" id="1974856"/>
    <lineage>
        <taxon>Bacteria</taxon>
        <taxon>Candidatus Roizmaniibacteriota</taxon>
    </lineage>
</organism>
<evidence type="ECO:0000256" key="5">
    <source>
        <dbReference type="ARBA" id="ARBA00047686"/>
    </source>
</evidence>
<evidence type="ECO:0000256" key="1">
    <source>
        <dbReference type="ARBA" id="ARBA00006581"/>
    </source>
</evidence>
<name>A0A2M6IT49_9BACT</name>
<dbReference type="InterPro" id="IPR033704">
    <property type="entry name" value="dUTPase_trimeric"/>
</dbReference>
<dbReference type="GO" id="GO:0046081">
    <property type="term" value="P:dUTP catabolic process"/>
    <property type="evidence" value="ECO:0007669"/>
    <property type="project" value="InterPro"/>
</dbReference>
<comment type="catalytic activity">
    <reaction evidence="5">
        <text>dUTP + H2O = dUMP + diphosphate + H(+)</text>
        <dbReference type="Rhea" id="RHEA:10248"/>
        <dbReference type="ChEBI" id="CHEBI:15377"/>
        <dbReference type="ChEBI" id="CHEBI:15378"/>
        <dbReference type="ChEBI" id="CHEBI:33019"/>
        <dbReference type="ChEBI" id="CHEBI:61555"/>
        <dbReference type="ChEBI" id="CHEBI:246422"/>
        <dbReference type="EC" id="3.6.1.23"/>
    </reaction>
</comment>
<dbReference type="Pfam" id="PF00692">
    <property type="entry name" value="dUTPase"/>
    <property type="match status" value="1"/>
</dbReference>
<dbReference type="GO" id="GO:0006226">
    <property type="term" value="P:dUMP biosynthetic process"/>
    <property type="evidence" value="ECO:0007669"/>
    <property type="project" value="InterPro"/>
</dbReference>
<dbReference type="PANTHER" id="PTHR11241">
    <property type="entry name" value="DEOXYURIDINE 5'-TRIPHOSPHATE NUCLEOTIDOHYDROLASE"/>
    <property type="match status" value="1"/>
</dbReference>
<evidence type="ECO:0000313" key="8">
    <source>
        <dbReference type="Proteomes" id="UP000231056"/>
    </source>
</evidence>
<keyword evidence="4" id="KW-0546">Nucleotide metabolism</keyword>
<dbReference type="EMBL" id="PCVM01000102">
    <property type="protein sequence ID" value="PIQ73109.1"/>
    <property type="molecule type" value="Genomic_DNA"/>
</dbReference>
<dbReference type="GO" id="GO:0000287">
    <property type="term" value="F:magnesium ion binding"/>
    <property type="evidence" value="ECO:0007669"/>
    <property type="project" value="InterPro"/>
</dbReference>
<dbReference type="Gene3D" id="2.70.40.10">
    <property type="match status" value="1"/>
</dbReference>
<reference evidence="7 8" key="1">
    <citation type="submission" date="2017-09" db="EMBL/GenBank/DDBJ databases">
        <title>Depth-based differentiation of microbial function through sediment-hosted aquifers and enrichment of novel symbionts in the deep terrestrial subsurface.</title>
        <authorList>
            <person name="Probst A.J."/>
            <person name="Ladd B."/>
            <person name="Jarett J.K."/>
            <person name="Geller-Mcgrath D.E."/>
            <person name="Sieber C.M."/>
            <person name="Emerson J.B."/>
            <person name="Anantharaman K."/>
            <person name="Thomas B.C."/>
            <person name="Malmstrom R."/>
            <person name="Stieglmeier M."/>
            <person name="Klingl A."/>
            <person name="Woyke T."/>
            <person name="Ryan C.M."/>
            <person name="Banfield J.F."/>
        </authorList>
    </citation>
    <scope>NUCLEOTIDE SEQUENCE [LARGE SCALE GENOMIC DNA]</scope>
    <source>
        <strain evidence="7">CG11_big_fil_rev_8_21_14_0_20_36_8</strain>
    </source>
</reference>
<dbReference type="PANTHER" id="PTHR11241:SF0">
    <property type="entry name" value="DEOXYURIDINE 5'-TRIPHOSPHATE NUCLEOTIDOHYDROLASE"/>
    <property type="match status" value="1"/>
</dbReference>
<dbReference type="SUPFAM" id="SSF51283">
    <property type="entry name" value="dUTPase-like"/>
    <property type="match status" value="1"/>
</dbReference>
<dbReference type="AlphaFoldDB" id="A0A2M6IT49"/>
<evidence type="ECO:0000313" key="7">
    <source>
        <dbReference type="EMBL" id="PIQ73109.1"/>
    </source>
</evidence>
<dbReference type="EC" id="3.6.1.23" evidence="2"/>
<comment type="similarity">
    <text evidence="1">Belongs to the dUTPase family.</text>
</comment>
<comment type="caution">
    <text evidence="7">The sequence shown here is derived from an EMBL/GenBank/DDBJ whole genome shotgun (WGS) entry which is preliminary data.</text>
</comment>
<dbReference type="NCBIfam" id="TIGR00576">
    <property type="entry name" value="dut"/>
    <property type="match status" value="1"/>
</dbReference>
<dbReference type="Proteomes" id="UP000231056">
    <property type="component" value="Unassembled WGS sequence"/>
</dbReference>
<keyword evidence="3" id="KW-0378">Hydrolase</keyword>
<dbReference type="NCBIfam" id="NF001862">
    <property type="entry name" value="PRK00601.1"/>
    <property type="match status" value="1"/>
</dbReference>
<dbReference type="GO" id="GO:0004170">
    <property type="term" value="F:dUTP diphosphatase activity"/>
    <property type="evidence" value="ECO:0007669"/>
    <property type="project" value="UniProtKB-EC"/>
</dbReference>
<dbReference type="CDD" id="cd07557">
    <property type="entry name" value="trimeric_dUTPase"/>
    <property type="match status" value="1"/>
</dbReference>
<evidence type="ECO:0000256" key="2">
    <source>
        <dbReference type="ARBA" id="ARBA00012379"/>
    </source>
</evidence>
<evidence type="ECO:0000256" key="4">
    <source>
        <dbReference type="ARBA" id="ARBA00023080"/>
    </source>
</evidence>
<dbReference type="InterPro" id="IPR008181">
    <property type="entry name" value="dUTPase"/>
</dbReference>
<evidence type="ECO:0000256" key="3">
    <source>
        <dbReference type="ARBA" id="ARBA00022801"/>
    </source>
</evidence>